<organism evidence="1 2">
    <name type="scientific">Stylonychia lemnae</name>
    <name type="common">Ciliate</name>
    <dbReference type="NCBI Taxonomy" id="5949"/>
    <lineage>
        <taxon>Eukaryota</taxon>
        <taxon>Sar</taxon>
        <taxon>Alveolata</taxon>
        <taxon>Ciliophora</taxon>
        <taxon>Intramacronucleata</taxon>
        <taxon>Spirotrichea</taxon>
        <taxon>Stichotrichia</taxon>
        <taxon>Sporadotrichida</taxon>
        <taxon>Oxytrichidae</taxon>
        <taxon>Stylonychinae</taxon>
        <taxon>Stylonychia</taxon>
    </lineage>
</organism>
<reference evidence="1 2" key="1">
    <citation type="submission" date="2014-06" db="EMBL/GenBank/DDBJ databases">
        <authorList>
            <person name="Swart Estienne"/>
        </authorList>
    </citation>
    <scope>NUCLEOTIDE SEQUENCE [LARGE SCALE GENOMIC DNA]</scope>
    <source>
        <strain evidence="1 2">130c</strain>
    </source>
</reference>
<sequence>MELNRAALKQEFIKRLHDYSQCITPVVRDIQERYVSSYYIVDSDKIDVSQYCQNELKLAQETKEQLQNLQQQQ</sequence>
<dbReference type="OrthoDB" id="10517791at2759"/>
<dbReference type="InParanoid" id="A0A077ZR52"/>
<dbReference type="AlphaFoldDB" id="A0A077ZR52"/>
<evidence type="ECO:0000313" key="1">
    <source>
        <dbReference type="EMBL" id="CDW71934.1"/>
    </source>
</evidence>
<accession>A0A077ZR52</accession>
<proteinExistence type="predicted"/>
<evidence type="ECO:0000313" key="2">
    <source>
        <dbReference type="Proteomes" id="UP000039865"/>
    </source>
</evidence>
<dbReference type="EMBL" id="CCKQ01000835">
    <property type="protein sequence ID" value="CDW71934.1"/>
    <property type="molecule type" value="Genomic_DNA"/>
</dbReference>
<dbReference type="Proteomes" id="UP000039865">
    <property type="component" value="Unassembled WGS sequence"/>
</dbReference>
<name>A0A077ZR52_STYLE</name>
<keyword evidence="2" id="KW-1185">Reference proteome</keyword>
<protein>
    <submittedName>
        <fullName evidence="1">Uncharacterized protein</fullName>
    </submittedName>
</protein>
<gene>
    <name evidence="1" type="primary">Contig2919.g3120</name>
    <name evidence="1" type="ORF">STYLEM_885</name>
</gene>